<keyword evidence="1" id="KW-0812">Transmembrane</keyword>
<reference evidence="2 3" key="1">
    <citation type="submission" date="2015-10" db="EMBL/GenBank/DDBJ databases">
        <title>Draft genome sequence of Salegentibacter salinarum KCTC 12975.</title>
        <authorList>
            <person name="Lin W."/>
            <person name="Zheng Q."/>
        </authorList>
    </citation>
    <scope>NUCLEOTIDE SEQUENCE [LARGE SCALE GENOMIC DNA]</scope>
    <source>
        <strain evidence="2 3">KCTC 12975</strain>
    </source>
</reference>
<keyword evidence="3" id="KW-1185">Reference proteome</keyword>
<feature type="transmembrane region" description="Helical" evidence="1">
    <location>
        <begin position="38"/>
        <end position="55"/>
    </location>
</feature>
<sequence length="190" mass="21022">MKLKTLCLTGLVLFVISYILFSQGAKWAFAQKPIDFAHWFNLIGAVLLISFNKVFPKNKIHSLASFLLILGVIAHIGLCTIDFIMWSFGNDEISKAELSNHISNTPSIFYPFIIIGPSLLFLGLAIHASNFIKTNPISSSMVIIGAPAIGLSFFIIKSGSFMALSCVIFATGLALLLFREKYTLKRFKIK</sequence>
<feature type="transmembrane region" description="Helical" evidence="1">
    <location>
        <begin position="137"/>
        <end position="155"/>
    </location>
</feature>
<dbReference type="AlphaFoldDB" id="A0A2N0U046"/>
<dbReference type="EMBL" id="LKTS01000005">
    <property type="protein sequence ID" value="PKD20375.1"/>
    <property type="molecule type" value="Genomic_DNA"/>
</dbReference>
<gene>
    <name evidence="2" type="ORF">APR41_13935</name>
</gene>
<keyword evidence="1" id="KW-1133">Transmembrane helix</keyword>
<evidence type="ECO:0000313" key="2">
    <source>
        <dbReference type="EMBL" id="PKD20375.1"/>
    </source>
</evidence>
<feature type="transmembrane region" description="Helical" evidence="1">
    <location>
        <begin position="108"/>
        <end position="125"/>
    </location>
</feature>
<comment type="caution">
    <text evidence="2">The sequence shown here is derived from an EMBL/GenBank/DDBJ whole genome shotgun (WGS) entry which is preliminary data.</text>
</comment>
<feature type="transmembrane region" description="Helical" evidence="1">
    <location>
        <begin position="67"/>
        <end position="88"/>
    </location>
</feature>
<dbReference type="Proteomes" id="UP000232673">
    <property type="component" value="Unassembled WGS sequence"/>
</dbReference>
<evidence type="ECO:0000313" key="3">
    <source>
        <dbReference type="Proteomes" id="UP000232673"/>
    </source>
</evidence>
<protein>
    <submittedName>
        <fullName evidence="2">Uncharacterized protein</fullName>
    </submittedName>
</protein>
<name>A0A2N0U046_9FLAO</name>
<keyword evidence="1" id="KW-0472">Membrane</keyword>
<proteinExistence type="predicted"/>
<dbReference type="OrthoDB" id="7630526at2"/>
<organism evidence="2 3">
    <name type="scientific">Salegentibacter salinarum</name>
    <dbReference type="NCBI Taxonomy" id="447422"/>
    <lineage>
        <taxon>Bacteria</taxon>
        <taxon>Pseudomonadati</taxon>
        <taxon>Bacteroidota</taxon>
        <taxon>Flavobacteriia</taxon>
        <taxon>Flavobacteriales</taxon>
        <taxon>Flavobacteriaceae</taxon>
        <taxon>Salegentibacter</taxon>
    </lineage>
</organism>
<accession>A0A2N0U046</accession>
<dbReference type="RefSeq" id="WP_079713925.1">
    <property type="nucleotide sequence ID" value="NZ_FUZC01000012.1"/>
</dbReference>
<evidence type="ECO:0000256" key="1">
    <source>
        <dbReference type="SAM" id="Phobius"/>
    </source>
</evidence>
<feature type="transmembrane region" description="Helical" evidence="1">
    <location>
        <begin position="161"/>
        <end position="178"/>
    </location>
</feature>